<dbReference type="Gene3D" id="3.30.160.60">
    <property type="entry name" value="Classic Zinc Finger"/>
    <property type="match status" value="1"/>
</dbReference>
<gene>
    <name evidence="3" type="ORF">CVIRNUC_003528</name>
</gene>
<proteinExistence type="predicted"/>
<feature type="compositionally biased region" description="Basic residues" evidence="2">
    <location>
        <begin position="228"/>
        <end position="240"/>
    </location>
</feature>
<dbReference type="SUPFAM" id="SSF57667">
    <property type="entry name" value="beta-beta-alpha zinc fingers"/>
    <property type="match status" value="1"/>
</dbReference>
<comment type="caution">
    <text evidence="3">The sequence shown here is derived from an EMBL/GenBank/DDBJ whole genome shotgun (WGS) entry which is preliminary data.</text>
</comment>
<organism evidence="3 4">
    <name type="scientific">Coccomyxa viridis</name>
    <dbReference type="NCBI Taxonomy" id="1274662"/>
    <lineage>
        <taxon>Eukaryota</taxon>
        <taxon>Viridiplantae</taxon>
        <taxon>Chlorophyta</taxon>
        <taxon>core chlorophytes</taxon>
        <taxon>Trebouxiophyceae</taxon>
        <taxon>Trebouxiophyceae incertae sedis</taxon>
        <taxon>Coccomyxaceae</taxon>
        <taxon>Coccomyxa</taxon>
    </lineage>
</organism>
<feature type="compositionally biased region" description="Low complexity" evidence="2">
    <location>
        <begin position="299"/>
        <end position="315"/>
    </location>
</feature>
<protein>
    <recommendedName>
        <fullName evidence="5">C2H2-type domain-containing protein</fullName>
    </recommendedName>
</protein>
<name>A0AAV1HZQ4_9CHLO</name>
<feature type="compositionally biased region" description="Polar residues" evidence="2">
    <location>
        <begin position="316"/>
        <end position="326"/>
    </location>
</feature>
<keyword evidence="1" id="KW-0175">Coiled coil</keyword>
<keyword evidence="4" id="KW-1185">Reference proteome</keyword>
<evidence type="ECO:0008006" key="5">
    <source>
        <dbReference type="Google" id="ProtNLM"/>
    </source>
</evidence>
<feature type="region of interest" description="Disordered" evidence="2">
    <location>
        <begin position="223"/>
        <end position="242"/>
    </location>
</feature>
<accession>A0AAV1HZQ4</accession>
<feature type="coiled-coil region" evidence="1">
    <location>
        <begin position="705"/>
        <end position="735"/>
    </location>
</feature>
<evidence type="ECO:0000313" key="3">
    <source>
        <dbReference type="EMBL" id="CAK0768096.1"/>
    </source>
</evidence>
<dbReference type="Proteomes" id="UP001314263">
    <property type="component" value="Unassembled WGS sequence"/>
</dbReference>
<dbReference type="AlphaFoldDB" id="A0AAV1HZQ4"/>
<dbReference type="InterPro" id="IPR036236">
    <property type="entry name" value="Znf_C2H2_sf"/>
</dbReference>
<evidence type="ECO:0000313" key="4">
    <source>
        <dbReference type="Proteomes" id="UP001314263"/>
    </source>
</evidence>
<reference evidence="3 4" key="1">
    <citation type="submission" date="2023-10" db="EMBL/GenBank/DDBJ databases">
        <authorList>
            <person name="Maclean D."/>
            <person name="Macfadyen A."/>
        </authorList>
    </citation>
    <scope>NUCLEOTIDE SEQUENCE [LARGE SCALE GENOMIC DNA]</scope>
</reference>
<evidence type="ECO:0000256" key="1">
    <source>
        <dbReference type="SAM" id="Coils"/>
    </source>
</evidence>
<feature type="region of interest" description="Disordered" evidence="2">
    <location>
        <begin position="276"/>
        <end position="361"/>
    </location>
</feature>
<evidence type="ECO:0000256" key="2">
    <source>
        <dbReference type="SAM" id="MobiDB-lite"/>
    </source>
</evidence>
<dbReference type="EMBL" id="CAUYUE010000004">
    <property type="protein sequence ID" value="CAK0768096.1"/>
    <property type="molecule type" value="Genomic_DNA"/>
</dbReference>
<sequence>MTSTASETPSAPAAPVTTCARCGNHYTTEKSYQIHLHRKTPCVPVGEPRWRCTACDVIFESGDAKYSHCRSQKHKRAVEREQAAARGTPIPPEDLSGCEVCEIESFRSETARTSHFKSSKHVAAVHQKEELERRKARVAAGEDPEVPGCDVCGHTTFLSERARASHLLTKSHQAAAERQEKRLSDEVEGCNACRIERFRSEGVRAAHLLTKSHLDAAERAERREQRRLGHRVQGRTNKTRAAREERPAILRMEDYAVEGTEGSDRPQLHRVGRAFPRRQVPVPTPQTSEPISEVPQGGAPSPTALTPEAATPTTTCSDVPRQTATVTDPHLGDPVPEAPTDESTGGDASDAAPEVPNVTAPESPALVIESAPSPSERAMIVADTATRSMDRAGEVDGYSDAPQDDFVTYLLSRFSEPQKRMFAESYGVYMREDMRNKFCIDLDQAFEWMGFSRKDAAVRLVIKIGLVEGQDFQKSSKCRAPPSGGADECFDTAVKYHLTPRAFKKLLMRARTAQGDAATDYFLEIEDALLAYNTIKRANTGVSQFDSSAKARRNGLRLTSVTDSIDTHMSGLYFGVPERTWAMLKPLNPSYSPSLLAVERSEMTVIKFGMKRGDTDRTEQHCTAFQGFYLLDHVPTEHMAEVEDLLKVWLRNEGLLFEGLHENRKSRDTELTVVVTQADYARVVERTLLLIKQTDDKKRRLLGVGELAREEQARAEQERAKAQQEAEKSKQMAEKTAHLAFQTRMAELKLVKLGLLPVHALSACHPHVTCAPS</sequence>